<evidence type="ECO:0000313" key="2">
    <source>
        <dbReference type="EnsemblPlants" id="PNT60623"/>
    </source>
</evidence>
<accession>A0A2K2CF21</accession>
<dbReference type="AlphaFoldDB" id="A0A2K2CF21"/>
<organism evidence="1">
    <name type="scientific">Brachypodium distachyon</name>
    <name type="common">Purple false brome</name>
    <name type="synonym">Trachynia distachya</name>
    <dbReference type="NCBI Taxonomy" id="15368"/>
    <lineage>
        <taxon>Eukaryota</taxon>
        <taxon>Viridiplantae</taxon>
        <taxon>Streptophyta</taxon>
        <taxon>Embryophyta</taxon>
        <taxon>Tracheophyta</taxon>
        <taxon>Spermatophyta</taxon>
        <taxon>Magnoliopsida</taxon>
        <taxon>Liliopsida</taxon>
        <taxon>Poales</taxon>
        <taxon>Poaceae</taxon>
        <taxon>BOP clade</taxon>
        <taxon>Pooideae</taxon>
        <taxon>Stipodae</taxon>
        <taxon>Brachypodieae</taxon>
        <taxon>Brachypodium</taxon>
    </lineage>
</organism>
<keyword evidence="3" id="KW-1185">Reference proteome</keyword>
<reference evidence="1" key="2">
    <citation type="submission" date="2017-06" db="EMBL/GenBank/DDBJ databases">
        <title>WGS assembly of Brachypodium distachyon.</title>
        <authorList>
            <consortium name="The International Brachypodium Initiative"/>
            <person name="Lucas S."/>
            <person name="Harmon-Smith M."/>
            <person name="Lail K."/>
            <person name="Tice H."/>
            <person name="Grimwood J."/>
            <person name="Bruce D."/>
            <person name="Barry K."/>
            <person name="Shu S."/>
            <person name="Lindquist E."/>
            <person name="Wang M."/>
            <person name="Pitluck S."/>
            <person name="Vogel J.P."/>
            <person name="Garvin D.F."/>
            <person name="Mockler T.C."/>
            <person name="Schmutz J."/>
            <person name="Rokhsar D."/>
            <person name="Bevan M.W."/>
        </authorList>
    </citation>
    <scope>NUCLEOTIDE SEQUENCE</scope>
    <source>
        <strain evidence="1">Bd21</strain>
    </source>
</reference>
<reference evidence="1 2" key="1">
    <citation type="journal article" date="2010" name="Nature">
        <title>Genome sequencing and analysis of the model grass Brachypodium distachyon.</title>
        <authorList>
            <consortium name="International Brachypodium Initiative"/>
        </authorList>
    </citation>
    <scope>NUCLEOTIDE SEQUENCE [LARGE SCALE GENOMIC DNA]</scope>
    <source>
        <strain evidence="1 2">Bd21</strain>
    </source>
</reference>
<dbReference type="Gramene" id="PNT60623">
    <property type="protein sequence ID" value="PNT60623"/>
    <property type="gene ID" value="BRADI_5g02450v3"/>
</dbReference>
<proteinExistence type="predicted"/>
<evidence type="ECO:0000313" key="1">
    <source>
        <dbReference type="EMBL" id="PNT60623.1"/>
    </source>
</evidence>
<gene>
    <name evidence="1" type="ORF">BRADI_5g02450v3</name>
</gene>
<evidence type="ECO:0000313" key="3">
    <source>
        <dbReference type="Proteomes" id="UP000008810"/>
    </source>
</evidence>
<dbReference type="Proteomes" id="UP000008810">
    <property type="component" value="Chromosome 5"/>
</dbReference>
<dbReference type="EMBL" id="CM000884">
    <property type="protein sequence ID" value="PNT60623.1"/>
    <property type="molecule type" value="Genomic_DNA"/>
</dbReference>
<name>A0A2K2CF21_BRADI</name>
<dbReference type="EnsemblPlants" id="PNT60623">
    <property type="protein sequence ID" value="PNT60623"/>
    <property type="gene ID" value="BRADI_5g02450v3"/>
</dbReference>
<sequence>MAIQQSHCAVIRVALLCYGIIITSVQQRWIAVTGLSLVL</sequence>
<reference evidence="2" key="3">
    <citation type="submission" date="2018-08" db="UniProtKB">
        <authorList>
            <consortium name="EnsemblPlants"/>
        </authorList>
    </citation>
    <scope>IDENTIFICATION</scope>
    <source>
        <strain evidence="2">cv. Bd21</strain>
    </source>
</reference>
<protein>
    <submittedName>
        <fullName evidence="1 2">Uncharacterized protein</fullName>
    </submittedName>
</protein>
<dbReference type="InParanoid" id="A0A2K2CF21"/>